<dbReference type="RefSeq" id="WP_006521910.1">
    <property type="nucleotide sequence ID" value="NC_021184.1"/>
</dbReference>
<name>R4KFV1_9FIRM</name>
<keyword evidence="6" id="KW-1185">Reference proteome</keyword>
<dbReference type="HOGENOM" id="CLU_046702_0_0_9"/>
<dbReference type="eggNOG" id="COG1143">
    <property type="taxonomic scope" value="Bacteria"/>
</dbReference>
<dbReference type="PANTHER" id="PTHR40447">
    <property type="entry name" value="ANAEROBIC SULFITE REDUCTASE SUBUNIT A"/>
    <property type="match status" value="1"/>
</dbReference>
<dbReference type="AlphaFoldDB" id="R4KFV1"/>
<feature type="domain" description="4Fe-4S ferredoxin-type" evidence="4">
    <location>
        <begin position="218"/>
        <end position="250"/>
    </location>
</feature>
<dbReference type="STRING" id="767817.Desgi_2043"/>
<dbReference type="Proteomes" id="UP000013520">
    <property type="component" value="Chromosome"/>
</dbReference>
<dbReference type="SUPFAM" id="SSF46548">
    <property type="entry name" value="alpha-helical ferredoxin"/>
    <property type="match status" value="1"/>
</dbReference>
<proteinExistence type="predicted"/>
<keyword evidence="1" id="KW-0479">Metal-binding</keyword>
<dbReference type="PROSITE" id="PS00198">
    <property type="entry name" value="4FE4S_FER_1"/>
    <property type="match status" value="2"/>
</dbReference>
<dbReference type="Pfam" id="PF17179">
    <property type="entry name" value="Fer4_22"/>
    <property type="match status" value="1"/>
</dbReference>
<evidence type="ECO:0000256" key="2">
    <source>
        <dbReference type="ARBA" id="ARBA00023004"/>
    </source>
</evidence>
<dbReference type="OrthoDB" id="9796486at2"/>
<sequence>MILSKKDIPSFLDKLISEYQVFAPVQEGSYTLFKQISSGADAVLTDSNTKLPAKEIFFPQSEKLFSYNVTEEGTKLEATIDDQKKVVFGVRPCDAKSLTLLDNVFNNDKYQDPYYLTRRTNTIMVGVGCNAPASTCFCTSVNGGPFDTKGLDLLLVDTGDAYVVEVVSDKGKALAEQAGFAAASDADKTAASKAKEEAKVTCQVNTDGLKDKLDVNFYDPIWDKIHEKCLGCGACTYLCPTCHCFDIVDDAVDCNGCRVRNWDSCAFPLFTLHGSGHNPRTSNKERYRNRIMHKFKYFVDNFGEIACVGCGRCIKNCPVNMDIRVVLEDVRGSEARLDS</sequence>
<dbReference type="PANTHER" id="PTHR40447:SF1">
    <property type="entry name" value="ANAEROBIC SULFITE REDUCTASE SUBUNIT A"/>
    <property type="match status" value="1"/>
</dbReference>
<evidence type="ECO:0000313" key="5">
    <source>
        <dbReference type="EMBL" id="AGL01484.1"/>
    </source>
</evidence>
<protein>
    <recommendedName>
        <fullName evidence="4">4Fe-4S ferredoxin-type domain-containing protein</fullName>
    </recommendedName>
</protein>
<gene>
    <name evidence="5" type="ORF">Desgi_2043</name>
</gene>
<evidence type="ECO:0000259" key="4">
    <source>
        <dbReference type="PROSITE" id="PS51379"/>
    </source>
</evidence>
<dbReference type="EMBL" id="CP003273">
    <property type="protein sequence ID" value="AGL01484.1"/>
    <property type="molecule type" value="Genomic_DNA"/>
</dbReference>
<dbReference type="InterPro" id="IPR017896">
    <property type="entry name" value="4Fe4S_Fe-S-bd"/>
</dbReference>
<dbReference type="PROSITE" id="PS51379">
    <property type="entry name" value="4FE4S_FER_2"/>
    <property type="match status" value="2"/>
</dbReference>
<evidence type="ECO:0000256" key="1">
    <source>
        <dbReference type="ARBA" id="ARBA00022723"/>
    </source>
</evidence>
<dbReference type="GO" id="GO:0046872">
    <property type="term" value="F:metal ion binding"/>
    <property type="evidence" value="ECO:0007669"/>
    <property type="project" value="UniProtKB-KW"/>
</dbReference>
<evidence type="ECO:0000313" key="6">
    <source>
        <dbReference type="Proteomes" id="UP000013520"/>
    </source>
</evidence>
<dbReference type="GO" id="GO:0051536">
    <property type="term" value="F:iron-sulfur cluster binding"/>
    <property type="evidence" value="ECO:0007669"/>
    <property type="project" value="UniProtKB-KW"/>
</dbReference>
<organism evidence="5 6">
    <name type="scientific">Desulfoscipio gibsoniae DSM 7213</name>
    <dbReference type="NCBI Taxonomy" id="767817"/>
    <lineage>
        <taxon>Bacteria</taxon>
        <taxon>Bacillati</taxon>
        <taxon>Bacillota</taxon>
        <taxon>Clostridia</taxon>
        <taxon>Eubacteriales</taxon>
        <taxon>Desulfallaceae</taxon>
        <taxon>Desulfoscipio</taxon>
    </lineage>
</organism>
<keyword evidence="3" id="KW-0411">Iron-sulfur</keyword>
<keyword evidence="2" id="KW-0408">Iron</keyword>
<dbReference type="InterPro" id="IPR017900">
    <property type="entry name" value="4Fe4S_Fe_S_CS"/>
</dbReference>
<reference evidence="5 6" key="1">
    <citation type="submission" date="2012-01" db="EMBL/GenBank/DDBJ databases">
        <title>Complete sequence of Desulfotomaculum gibsoniae DSM 7213.</title>
        <authorList>
            <consortium name="US DOE Joint Genome Institute"/>
            <person name="Lucas S."/>
            <person name="Han J."/>
            <person name="Lapidus A."/>
            <person name="Cheng J.-F."/>
            <person name="Goodwin L."/>
            <person name="Pitluck S."/>
            <person name="Peters L."/>
            <person name="Ovchinnikova G."/>
            <person name="Teshima H."/>
            <person name="Detter J.C."/>
            <person name="Han C."/>
            <person name="Tapia R."/>
            <person name="Land M."/>
            <person name="Hauser L."/>
            <person name="Kyrpides N."/>
            <person name="Ivanova N."/>
            <person name="Pagani I."/>
            <person name="Parshina S."/>
            <person name="Plugge C."/>
            <person name="Muyzer G."/>
            <person name="Kuever J."/>
            <person name="Ivanova A."/>
            <person name="Nazina T."/>
            <person name="Klenk H.-P."/>
            <person name="Brambilla E."/>
            <person name="Spring S."/>
            <person name="Stams A.F."/>
            <person name="Woyke T."/>
        </authorList>
    </citation>
    <scope>NUCLEOTIDE SEQUENCE [LARGE SCALE GENOMIC DNA]</scope>
    <source>
        <strain evidence="5 6">DSM 7213</strain>
    </source>
</reference>
<accession>R4KFV1</accession>
<dbReference type="KEGG" id="dgi:Desgi_2043"/>
<feature type="domain" description="4Fe-4S ferredoxin-type" evidence="4">
    <location>
        <begin position="295"/>
        <end position="328"/>
    </location>
</feature>
<evidence type="ECO:0000256" key="3">
    <source>
        <dbReference type="ARBA" id="ARBA00023014"/>
    </source>
</evidence>